<proteinExistence type="predicted"/>
<dbReference type="InterPro" id="IPR008920">
    <property type="entry name" value="TF_FadR/GntR_C"/>
</dbReference>
<evidence type="ECO:0000256" key="4">
    <source>
        <dbReference type="SAM" id="Coils"/>
    </source>
</evidence>
<keyword evidence="3" id="KW-0804">Transcription</keyword>
<dbReference type="GO" id="GO:0003677">
    <property type="term" value="F:DNA binding"/>
    <property type="evidence" value="ECO:0007669"/>
    <property type="project" value="UniProtKB-KW"/>
</dbReference>
<evidence type="ECO:0000256" key="1">
    <source>
        <dbReference type="ARBA" id="ARBA00023015"/>
    </source>
</evidence>
<evidence type="ECO:0000256" key="2">
    <source>
        <dbReference type="ARBA" id="ARBA00023125"/>
    </source>
</evidence>
<dbReference type="SUPFAM" id="SSF48008">
    <property type="entry name" value="GntR ligand-binding domain-like"/>
    <property type="match status" value="1"/>
</dbReference>
<reference evidence="7" key="1">
    <citation type="submission" date="2016-10" db="EMBL/GenBank/DDBJ databases">
        <authorList>
            <person name="Varghese N."/>
            <person name="Submissions S."/>
        </authorList>
    </citation>
    <scope>NUCLEOTIDE SEQUENCE [LARGE SCALE GENOMIC DNA]</scope>
    <source>
        <strain evidence="7">DSM 16477</strain>
    </source>
</reference>
<keyword evidence="4" id="KW-0175">Coiled coil</keyword>
<dbReference type="InterPro" id="IPR036388">
    <property type="entry name" value="WH-like_DNA-bd_sf"/>
</dbReference>
<dbReference type="Pfam" id="PF07729">
    <property type="entry name" value="FCD"/>
    <property type="match status" value="1"/>
</dbReference>
<dbReference type="RefSeq" id="WP_093743445.1">
    <property type="nucleotide sequence ID" value="NZ_FNBP01000009.1"/>
</dbReference>
<dbReference type="SMART" id="SM00895">
    <property type="entry name" value="FCD"/>
    <property type="match status" value="1"/>
</dbReference>
<dbReference type="GO" id="GO:0003700">
    <property type="term" value="F:DNA-binding transcription factor activity"/>
    <property type="evidence" value="ECO:0007669"/>
    <property type="project" value="InterPro"/>
</dbReference>
<organism evidence="6 7">
    <name type="scientific">Sulfitobacter delicatus</name>
    <dbReference type="NCBI Taxonomy" id="218672"/>
    <lineage>
        <taxon>Bacteria</taxon>
        <taxon>Pseudomonadati</taxon>
        <taxon>Pseudomonadota</taxon>
        <taxon>Alphaproteobacteria</taxon>
        <taxon>Rhodobacterales</taxon>
        <taxon>Roseobacteraceae</taxon>
        <taxon>Sulfitobacter</taxon>
    </lineage>
</organism>
<keyword evidence="1" id="KW-0805">Transcription regulation</keyword>
<evidence type="ECO:0000313" key="6">
    <source>
        <dbReference type="EMBL" id="SDG58687.1"/>
    </source>
</evidence>
<feature type="coiled-coil region" evidence="4">
    <location>
        <begin position="98"/>
        <end position="125"/>
    </location>
</feature>
<feature type="domain" description="HTH gntR-type" evidence="5">
    <location>
        <begin position="7"/>
        <end position="73"/>
    </location>
</feature>
<dbReference type="Proteomes" id="UP000199399">
    <property type="component" value="Unassembled WGS sequence"/>
</dbReference>
<sequence>MTDTPKRHMKDQIYDIFLGRIQRGEIGPDVRLVDTAVAAEFNVSRMPVRDALMRLTHEGYLDSTTRGFTLPNLDTRQIREIFELRRLLEPRAAALATARLTENDLTRLRDAVARAEQTLETGEIETLFAASEDIRRTWIMAVPNKELRDTILRYMAQIQAVRMATLRDAEAHRTLVDLQRRLLQALEARDAAAVELLLLRYVLAGEDSFLRLHPPSADSDAS</sequence>
<keyword evidence="2 6" id="KW-0238">DNA-binding</keyword>
<dbReference type="Gene3D" id="1.20.120.530">
    <property type="entry name" value="GntR ligand-binding domain-like"/>
    <property type="match status" value="1"/>
</dbReference>
<name>A0A1G7VG67_9RHOB</name>
<evidence type="ECO:0000259" key="5">
    <source>
        <dbReference type="PROSITE" id="PS50949"/>
    </source>
</evidence>
<dbReference type="InterPro" id="IPR000524">
    <property type="entry name" value="Tscrpt_reg_HTH_GntR"/>
</dbReference>
<dbReference type="InterPro" id="IPR011711">
    <property type="entry name" value="GntR_C"/>
</dbReference>
<evidence type="ECO:0000256" key="3">
    <source>
        <dbReference type="ARBA" id="ARBA00023163"/>
    </source>
</evidence>
<dbReference type="STRING" id="218672.SAMN04489759_10960"/>
<dbReference type="PANTHER" id="PTHR43537:SF24">
    <property type="entry name" value="GLUCONATE OPERON TRANSCRIPTIONAL REPRESSOR"/>
    <property type="match status" value="1"/>
</dbReference>
<dbReference type="PANTHER" id="PTHR43537">
    <property type="entry name" value="TRANSCRIPTIONAL REGULATOR, GNTR FAMILY"/>
    <property type="match status" value="1"/>
</dbReference>
<evidence type="ECO:0000313" key="7">
    <source>
        <dbReference type="Proteomes" id="UP000199399"/>
    </source>
</evidence>
<gene>
    <name evidence="6" type="ORF">SAMN04489759_10960</name>
</gene>
<dbReference type="PROSITE" id="PS50949">
    <property type="entry name" value="HTH_GNTR"/>
    <property type="match status" value="1"/>
</dbReference>
<dbReference type="InterPro" id="IPR036390">
    <property type="entry name" value="WH_DNA-bd_sf"/>
</dbReference>
<protein>
    <submittedName>
        <fullName evidence="6">DNA-binding transcriptional regulator, GntR family</fullName>
    </submittedName>
</protein>
<keyword evidence="7" id="KW-1185">Reference proteome</keyword>
<dbReference type="OrthoDB" id="9810548at2"/>
<dbReference type="Pfam" id="PF00392">
    <property type="entry name" value="GntR"/>
    <property type="match status" value="1"/>
</dbReference>
<dbReference type="SUPFAM" id="SSF46785">
    <property type="entry name" value="Winged helix' DNA-binding domain"/>
    <property type="match status" value="1"/>
</dbReference>
<dbReference type="EMBL" id="FNBP01000009">
    <property type="protein sequence ID" value="SDG58687.1"/>
    <property type="molecule type" value="Genomic_DNA"/>
</dbReference>
<dbReference type="Gene3D" id="1.10.10.10">
    <property type="entry name" value="Winged helix-like DNA-binding domain superfamily/Winged helix DNA-binding domain"/>
    <property type="match status" value="1"/>
</dbReference>
<dbReference type="AlphaFoldDB" id="A0A1G7VG67"/>
<accession>A0A1G7VG67</accession>